<dbReference type="Pfam" id="PF03466">
    <property type="entry name" value="LysR_substrate"/>
    <property type="match status" value="1"/>
</dbReference>
<evidence type="ECO:0000259" key="5">
    <source>
        <dbReference type="PROSITE" id="PS50931"/>
    </source>
</evidence>
<dbReference type="SUPFAM" id="SSF46785">
    <property type="entry name" value="Winged helix' DNA-binding domain"/>
    <property type="match status" value="1"/>
</dbReference>
<evidence type="ECO:0000313" key="6">
    <source>
        <dbReference type="EMBL" id="MDC5738501.1"/>
    </source>
</evidence>
<evidence type="ECO:0000313" key="8">
    <source>
        <dbReference type="Proteomes" id="UP000094761"/>
    </source>
</evidence>
<dbReference type="PANTHER" id="PTHR30537:SF68">
    <property type="entry name" value="TRANSCRIPTIONAL REGULATOR-RELATED"/>
    <property type="match status" value="1"/>
</dbReference>
<protein>
    <submittedName>
        <fullName evidence="7">LysR family transcriptional regulator</fullName>
    </submittedName>
</protein>
<dbReference type="GO" id="GO:0043565">
    <property type="term" value="F:sequence-specific DNA binding"/>
    <property type="evidence" value="ECO:0007669"/>
    <property type="project" value="TreeGrafter"/>
</dbReference>
<dbReference type="GO" id="GO:0003700">
    <property type="term" value="F:DNA-binding transcription factor activity"/>
    <property type="evidence" value="ECO:0007669"/>
    <property type="project" value="InterPro"/>
</dbReference>
<dbReference type="GO" id="GO:0006351">
    <property type="term" value="P:DNA-templated transcription"/>
    <property type="evidence" value="ECO:0007669"/>
    <property type="project" value="TreeGrafter"/>
</dbReference>
<keyword evidence="2" id="KW-0805">Transcription regulation</keyword>
<dbReference type="EMBL" id="LUAX01000001">
    <property type="protein sequence ID" value="OAN00156.1"/>
    <property type="molecule type" value="Genomic_DNA"/>
</dbReference>
<accession>A0A178JE23</accession>
<dbReference type="InterPro" id="IPR036388">
    <property type="entry name" value="WH-like_DNA-bd_sf"/>
</dbReference>
<dbReference type="CDD" id="cd08422">
    <property type="entry name" value="PBP2_CrgA_like"/>
    <property type="match status" value="1"/>
</dbReference>
<dbReference type="EMBL" id="JAPFIT010000003">
    <property type="protein sequence ID" value="MDC5738501.1"/>
    <property type="molecule type" value="Genomic_DNA"/>
</dbReference>
<evidence type="ECO:0000313" key="7">
    <source>
        <dbReference type="EMBL" id="OAN00156.1"/>
    </source>
</evidence>
<reference evidence="6" key="2">
    <citation type="submission" date="2022-11" db="EMBL/GenBank/DDBJ databases">
        <title>Role of the vibriolysin VemA secreted by the emergent pathogen Vibrio europaeus in the colonization of Manila clam mucus.</title>
        <authorList>
            <person name="Martinez C."/>
            <person name="Rodriguez S."/>
            <person name="Vences A."/>
            <person name="Barja J.L."/>
            <person name="Toranzo A.E."/>
            <person name="Dubert J."/>
        </authorList>
    </citation>
    <scope>NUCLEOTIDE SEQUENCE</scope>
    <source>
        <strain evidence="6">3454</strain>
    </source>
</reference>
<dbReference type="InterPro" id="IPR058163">
    <property type="entry name" value="LysR-type_TF_proteobact-type"/>
</dbReference>
<comment type="caution">
    <text evidence="7">The sequence shown here is derived from an EMBL/GenBank/DDBJ whole genome shotgun (WGS) entry which is preliminary data.</text>
</comment>
<dbReference type="AlphaFoldDB" id="A0A178JE23"/>
<dbReference type="Gene3D" id="1.10.10.10">
    <property type="entry name" value="Winged helix-like DNA-binding domain superfamily/Winged helix DNA-binding domain"/>
    <property type="match status" value="1"/>
</dbReference>
<dbReference type="Proteomes" id="UP001150001">
    <property type="component" value="Unassembled WGS sequence"/>
</dbReference>
<evidence type="ECO:0000256" key="4">
    <source>
        <dbReference type="ARBA" id="ARBA00023163"/>
    </source>
</evidence>
<dbReference type="SUPFAM" id="SSF53850">
    <property type="entry name" value="Periplasmic binding protein-like II"/>
    <property type="match status" value="1"/>
</dbReference>
<feature type="domain" description="HTH lysR-type" evidence="5">
    <location>
        <begin position="1"/>
        <end position="61"/>
    </location>
</feature>
<keyword evidence="9" id="KW-1185">Reference proteome</keyword>
<evidence type="ECO:0000313" key="9">
    <source>
        <dbReference type="Proteomes" id="UP001150001"/>
    </source>
</evidence>
<dbReference type="GeneID" id="78074699"/>
<reference evidence="7 8" key="1">
    <citation type="submission" date="2016-03" db="EMBL/GenBank/DDBJ databases">
        <title>Draft genome sequence of the Vibrio tubiashii subs. europaeus.</title>
        <authorList>
            <person name="Spinard E."/>
            <person name="Dubert J."/>
            <person name="Nelson D.R."/>
            <person name="Barja J.L."/>
        </authorList>
    </citation>
    <scope>NUCLEOTIDE SEQUENCE [LARGE SCALE GENOMIC DNA]</scope>
    <source>
        <strain evidence="8">PP-638</strain>
        <strain evidence="7">PP2-638</strain>
    </source>
</reference>
<dbReference type="PROSITE" id="PS50931">
    <property type="entry name" value="HTH_LYSR"/>
    <property type="match status" value="1"/>
</dbReference>
<dbReference type="RefSeq" id="WP_069666103.1">
    <property type="nucleotide sequence ID" value="NZ_JAPFIM010000017.1"/>
</dbReference>
<dbReference type="Pfam" id="PF00126">
    <property type="entry name" value="HTH_1"/>
    <property type="match status" value="1"/>
</dbReference>
<evidence type="ECO:0000256" key="3">
    <source>
        <dbReference type="ARBA" id="ARBA00023125"/>
    </source>
</evidence>
<dbReference type="InterPro" id="IPR000847">
    <property type="entry name" value="LysR_HTH_N"/>
</dbReference>
<evidence type="ECO:0000256" key="2">
    <source>
        <dbReference type="ARBA" id="ARBA00023015"/>
    </source>
</evidence>
<gene>
    <name evidence="7" type="ORF">AZ468_03255</name>
    <name evidence="6" type="ORF">OPW20_00380</name>
</gene>
<comment type="similarity">
    <text evidence="1">Belongs to the LysR transcriptional regulatory family.</text>
</comment>
<dbReference type="InterPro" id="IPR036390">
    <property type="entry name" value="WH_DNA-bd_sf"/>
</dbReference>
<dbReference type="PANTHER" id="PTHR30537">
    <property type="entry name" value="HTH-TYPE TRANSCRIPTIONAL REGULATOR"/>
    <property type="match status" value="1"/>
</dbReference>
<sequence>MRNCDLNDLMVFATVVERGSFTAAAEAYNTPKSNISRKITRLEKHLGVRLLERSTRSLNMTEVGQRYYEYCRRIKEELDAADSAVEAMLEKPQGRLRICTSLGVGQSLLSEHLAAFCMQNPDVELDLTLTNRRVDLIEEGFDLAFRVGELADSTLVAKRLCSIDLRLYAAPNLEFESLSHPDELSAQPLMLMSAKERSADWHLISRDAEHHLSFKPSVRCDDFSMLKRMAVQGLGITELPDYMAKEFEENGKLINVLPDWKFKPVTLYALYPSHRGATPKVRALLDYLNNVLQ</sequence>
<dbReference type="Proteomes" id="UP000094761">
    <property type="component" value="Unassembled WGS sequence"/>
</dbReference>
<evidence type="ECO:0000256" key="1">
    <source>
        <dbReference type="ARBA" id="ARBA00009437"/>
    </source>
</evidence>
<proteinExistence type="inferred from homology"/>
<organism evidence="7 8">
    <name type="scientific">Vibrio europaeus</name>
    <dbReference type="NCBI Taxonomy" id="300876"/>
    <lineage>
        <taxon>Bacteria</taxon>
        <taxon>Pseudomonadati</taxon>
        <taxon>Pseudomonadota</taxon>
        <taxon>Gammaproteobacteria</taxon>
        <taxon>Vibrionales</taxon>
        <taxon>Vibrionaceae</taxon>
        <taxon>Vibrio</taxon>
        <taxon>Vibrio oreintalis group</taxon>
    </lineage>
</organism>
<dbReference type="OrthoDB" id="9786526at2"/>
<dbReference type="InterPro" id="IPR005119">
    <property type="entry name" value="LysR_subst-bd"/>
</dbReference>
<name>A0A178JE23_9VIBR</name>
<dbReference type="Gene3D" id="3.40.190.290">
    <property type="match status" value="1"/>
</dbReference>
<dbReference type="FunFam" id="1.10.10.10:FF:000001">
    <property type="entry name" value="LysR family transcriptional regulator"/>
    <property type="match status" value="1"/>
</dbReference>
<keyword evidence="3" id="KW-0238">DNA-binding</keyword>
<keyword evidence="4" id="KW-0804">Transcription</keyword>